<evidence type="ECO:0000256" key="2">
    <source>
        <dbReference type="ARBA" id="ARBA00023169"/>
    </source>
</evidence>
<proteinExistence type="inferred from homology"/>
<keyword evidence="3" id="KW-1133">Transmembrane helix</keyword>
<organism evidence="5 6">
    <name type="scientific">Tardiphaga robiniae</name>
    <dbReference type="NCBI Taxonomy" id="943830"/>
    <lineage>
        <taxon>Bacteria</taxon>
        <taxon>Pseudomonadati</taxon>
        <taxon>Pseudomonadota</taxon>
        <taxon>Alphaproteobacteria</taxon>
        <taxon>Hyphomicrobiales</taxon>
        <taxon>Nitrobacteraceae</taxon>
        <taxon>Tardiphaga</taxon>
    </lineage>
</organism>
<reference evidence="6" key="1">
    <citation type="journal article" date="2020" name="Mol. Plant Microbe">
        <title>Rhizobial microsymbionts of the narrowly endemic Oxytropis species growing in Kamchatka are characterized by significant genetic diversity and possess a set of genes that are associated with T3SS and T6SS secretion systems and can affect the development of symbiosis.</title>
        <authorList>
            <person name="Safronova V."/>
            <person name="Guro P."/>
            <person name="Sazanova A."/>
            <person name="Kuznetsova I."/>
            <person name="Belimov A."/>
            <person name="Yakubov V."/>
            <person name="Chirak E."/>
            <person name="Afonin A."/>
            <person name="Gogolev Y."/>
            <person name="Andronov E."/>
            <person name="Tikhonovich I."/>
        </authorList>
    </citation>
    <scope>NUCLEOTIDE SEQUENCE [LARGE SCALE GENOMIC DNA]</scope>
    <source>
        <strain evidence="6">581</strain>
    </source>
</reference>
<accession>A0A7G6U5B7</accession>
<dbReference type="InterPro" id="IPR003362">
    <property type="entry name" value="Bact_transf"/>
</dbReference>
<dbReference type="Pfam" id="PF02397">
    <property type="entry name" value="Bac_transf"/>
    <property type="match status" value="1"/>
</dbReference>
<dbReference type="EMBL" id="CP050292">
    <property type="protein sequence ID" value="QND74199.1"/>
    <property type="molecule type" value="Genomic_DNA"/>
</dbReference>
<evidence type="ECO:0000313" key="5">
    <source>
        <dbReference type="EMBL" id="QND74199.1"/>
    </source>
</evidence>
<dbReference type="GO" id="GO:0000271">
    <property type="term" value="P:polysaccharide biosynthetic process"/>
    <property type="evidence" value="ECO:0007669"/>
    <property type="project" value="UniProtKB-KW"/>
</dbReference>
<dbReference type="AlphaFoldDB" id="A0A7G6U5B7"/>
<keyword evidence="3" id="KW-0472">Membrane</keyword>
<dbReference type="GO" id="GO:0016780">
    <property type="term" value="F:phosphotransferase activity, for other substituted phosphate groups"/>
    <property type="evidence" value="ECO:0007669"/>
    <property type="project" value="TreeGrafter"/>
</dbReference>
<dbReference type="PANTHER" id="PTHR30576">
    <property type="entry name" value="COLANIC BIOSYNTHESIS UDP-GLUCOSE LIPID CARRIER TRANSFERASE"/>
    <property type="match status" value="1"/>
</dbReference>
<dbReference type="RefSeq" id="WP_184512790.1">
    <property type="nucleotide sequence ID" value="NZ_CP050292.1"/>
</dbReference>
<feature type="domain" description="Bacterial sugar transferase" evidence="4">
    <location>
        <begin position="20"/>
        <end position="211"/>
    </location>
</feature>
<protein>
    <submittedName>
        <fullName evidence="5">Sugar transferase</fullName>
    </submittedName>
</protein>
<evidence type="ECO:0000259" key="4">
    <source>
        <dbReference type="Pfam" id="PF02397"/>
    </source>
</evidence>
<keyword evidence="3" id="KW-0812">Transmembrane</keyword>
<comment type="similarity">
    <text evidence="1">Belongs to the bacterial sugar transferase family.</text>
</comment>
<keyword evidence="2" id="KW-0270">Exopolysaccharide synthesis</keyword>
<sequence length="234" mass="26238">MRGAANQLLASTPVTQVGLRRALDILFAGAATASLAPLFLIVALAIWIEGGRPILFSQLRLGQNGRPFRMYKFRKFRPDCDRYGCPLTMEGDGRLTRIGRILAASKLDELPQLWNVLRGDMALVGPRPESLAFFDCFHGGFEKLLDHKPGLVGPCQVMFRHESKLYPADVAAVDFYRQVLFPTKAKIDLAYFPRRTLASDLGWIVRAAWAIAVGSWTEYTRKNQSRESKQQTGH</sequence>
<name>A0A7G6U5B7_9BRAD</name>
<evidence type="ECO:0000256" key="3">
    <source>
        <dbReference type="SAM" id="Phobius"/>
    </source>
</evidence>
<dbReference type="KEGG" id="trb:HB776_25610"/>
<gene>
    <name evidence="5" type="ORF">HB776_25610</name>
</gene>
<evidence type="ECO:0000256" key="1">
    <source>
        <dbReference type="ARBA" id="ARBA00006464"/>
    </source>
</evidence>
<feature type="transmembrane region" description="Helical" evidence="3">
    <location>
        <begin position="25"/>
        <end position="48"/>
    </location>
</feature>
<keyword evidence="5" id="KW-0808">Transferase</keyword>
<dbReference type="PANTHER" id="PTHR30576:SF0">
    <property type="entry name" value="UNDECAPRENYL-PHOSPHATE N-ACETYLGALACTOSAMINYL 1-PHOSPHATE TRANSFERASE-RELATED"/>
    <property type="match status" value="1"/>
</dbReference>
<dbReference type="Proteomes" id="UP000515291">
    <property type="component" value="Chromosome"/>
</dbReference>
<evidence type="ECO:0000313" key="6">
    <source>
        <dbReference type="Proteomes" id="UP000515291"/>
    </source>
</evidence>